<name>A0A8J9ZY19_BRALA</name>
<proteinExistence type="predicted"/>
<dbReference type="EMBL" id="OV696689">
    <property type="protein sequence ID" value="CAH1263228.1"/>
    <property type="molecule type" value="Genomic_DNA"/>
</dbReference>
<sequence length="142" mass="15980">MDDKATCANKTWIIVWRSCTRRRPHSLVRRPSLPSGRTMSRRLETESDAVDDHDFLLCLITPYVLHSTSLGFAFMPVGSACDFIRAFHRSPVFTCWDRHIRGSPGGLRPARLPSPGLARLPKRLPGVWPLRMLQLLGATGES</sequence>
<organism evidence="1 2">
    <name type="scientific">Branchiostoma lanceolatum</name>
    <name type="common">Common lancelet</name>
    <name type="synonym">Amphioxus lanceolatum</name>
    <dbReference type="NCBI Taxonomy" id="7740"/>
    <lineage>
        <taxon>Eukaryota</taxon>
        <taxon>Metazoa</taxon>
        <taxon>Chordata</taxon>
        <taxon>Cephalochordata</taxon>
        <taxon>Leptocardii</taxon>
        <taxon>Amphioxiformes</taxon>
        <taxon>Branchiostomatidae</taxon>
        <taxon>Branchiostoma</taxon>
    </lineage>
</organism>
<accession>A0A8J9ZY19</accession>
<gene>
    <name evidence="1" type="primary">Hypp2644</name>
    <name evidence="1" type="ORF">BLAG_LOCUS17979</name>
</gene>
<dbReference type="Proteomes" id="UP000838412">
    <property type="component" value="Chromosome 4"/>
</dbReference>
<evidence type="ECO:0000313" key="2">
    <source>
        <dbReference type="Proteomes" id="UP000838412"/>
    </source>
</evidence>
<protein>
    <submittedName>
        <fullName evidence="1">Hypp2644 protein</fullName>
    </submittedName>
</protein>
<dbReference type="AlphaFoldDB" id="A0A8J9ZY19"/>
<reference evidence="1" key="1">
    <citation type="submission" date="2022-01" db="EMBL/GenBank/DDBJ databases">
        <authorList>
            <person name="Braso-Vives M."/>
        </authorList>
    </citation>
    <scope>NUCLEOTIDE SEQUENCE</scope>
</reference>
<evidence type="ECO:0000313" key="1">
    <source>
        <dbReference type="EMBL" id="CAH1263228.1"/>
    </source>
</evidence>
<keyword evidence="2" id="KW-1185">Reference proteome</keyword>